<dbReference type="Proteomes" id="UP000008183">
    <property type="component" value="Chromosome"/>
</dbReference>
<sequence length="254" mass="27591">MRRFFAILISAAFVYVMLSFITTLEPFGKIDLSRRVSVHYLAKDVNTVDSRKWIEGNLQVPSERRIYGESNLEDGSANVVTSIVVNYRSFDTLGEVTVLLAAAIGVGTILRGSRRMKYRREPNFILKVSTGILLPLILMFGVYIFVHGHLSPGGGFPGGTVIAAAILLLYLSNEEFTLNEGRAKLLEGSMGALYVLVGLIGLLTGGAFLYNFLSTGRVGDLFSAGVVPVVYIIIGLKVGSELSGVISEIHRKGE</sequence>
<comment type="subcellular location">
    <subcellularLocation>
        <location evidence="1">Cell membrane</location>
        <topology evidence="1">Multi-pass membrane protein</topology>
    </subcellularLocation>
</comment>
<dbReference type="InParanoid" id="Q9X0T6"/>
<keyword evidence="4 7" id="KW-0812">Transmembrane</keyword>
<evidence type="ECO:0000256" key="2">
    <source>
        <dbReference type="ARBA" id="ARBA00009425"/>
    </source>
</evidence>
<evidence type="ECO:0008006" key="12">
    <source>
        <dbReference type="Google" id="ProtNLM"/>
    </source>
</evidence>
<evidence type="ECO:0000256" key="1">
    <source>
        <dbReference type="ARBA" id="ARBA00004651"/>
    </source>
</evidence>
<dbReference type="PaxDb" id="243274-THEMA_08285"/>
<dbReference type="KEGG" id="tmm:Tmari_1216"/>
<evidence type="ECO:0000256" key="6">
    <source>
        <dbReference type="ARBA" id="ARBA00023136"/>
    </source>
</evidence>
<dbReference type="InterPro" id="IPR007182">
    <property type="entry name" value="MnhB"/>
</dbReference>
<evidence type="ECO:0000313" key="10">
    <source>
        <dbReference type="EMBL" id="AAD36284.1"/>
    </source>
</evidence>
<evidence type="ECO:0000256" key="4">
    <source>
        <dbReference type="ARBA" id="ARBA00022692"/>
    </source>
</evidence>
<protein>
    <recommendedName>
        <fullName evidence="12">Cation:proton antiporter</fullName>
    </recommendedName>
</protein>
<dbReference type="OrthoDB" id="9798859at2"/>
<dbReference type="PANTHER" id="PTHR33932:SF4">
    <property type="entry name" value="NA(+)_H(+) ANTIPORTER SUBUNIT B"/>
    <property type="match status" value="1"/>
</dbReference>
<dbReference type="InterPro" id="IPR046806">
    <property type="entry name" value="MrpA_C/MbhE"/>
</dbReference>
<feature type="transmembrane region" description="Helical" evidence="7">
    <location>
        <begin position="225"/>
        <end position="246"/>
    </location>
</feature>
<evidence type="ECO:0000259" key="9">
    <source>
        <dbReference type="Pfam" id="PF20501"/>
    </source>
</evidence>
<keyword evidence="11" id="KW-1185">Reference proteome</keyword>
<dbReference type="GO" id="GO:0005886">
    <property type="term" value="C:plasma membrane"/>
    <property type="evidence" value="ECO:0007669"/>
    <property type="project" value="UniProtKB-SubCell"/>
</dbReference>
<evidence type="ECO:0000256" key="3">
    <source>
        <dbReference type="ARBA" id="ARBA00022475"/>
    </source>
</evidence>
<dbReference type="InterPro" id="IPR050622">
    <property type="entry name" value="CPA3_antiporter_subunitB"/>
</dbReference>
<dbReference type="EnsemblBacteria" id="AAD36284">
    <property type="protein sequence ID" value="AAD36284"/>
    <property type="gene ID" value="TM_1209"/>
</dbReference>
<comment type="similarity">
    <text evidence="2">Belongs to the CPA3 antiporters (TC 2.A.63) subunit B family.</text>
</comment>
<reference evidence="10 11" key="1">
    <citation type="journal article" date="1999" name="Nature">
        <title>Evidence for lateral gene transfer between Archaea and Bacteria from genome sequence of Thermotoga maritima.</title>
        <authorList>
            <person name="Nelson K.E."/>
            <person name="Clayton R.A."/>
            <person name="Gill S.R."/>
            <person name="Gwinn M.L."/>
            <person name="Dodson R.J."/>
            <person name="Haft D.H."/>
            <person name="Hickey E.K."/>
            <person name="Peterson J.D."/>
            <person name="Nelson W.C."/>
            <person name="Ketchum K.A."/>
            <person name="McDonald L."/>
            <person name="Utterback T.R."/>
            <person name="Malek J.A."/>
            <person name="Linher K.D."/>
            <person name="Garrett M.M."/>
            <person name="Stewart A.M."/>
            <person name="Cotton M.D."/>
            <person name="Pratt M.S."/>
            <person name="Phillips C.A."/>
            <person name="Richardson D."/>
            <person name="Heidelberg J."/>
            <person name="Sutton G.G."/>
            <person name="Fleischmann R.D."/>
            <person name="White O."/>
            <person name="Salzberg S.L."/>
            <person name="Smith H.O."/>
            <person name="Venter J.C."/>
            <person name="Fraser C.M."/>
        </authorList>
    </citation>
    <scope>NUCLEOTIDE SEQUENCE [LARGE SCALE GENOMIC DNA]</scope>
    <source>
        <strain evidence="11">ATCC 43589 / DSM 3109 / JCM 10099 / NBRC 100826 / MSB8</strain>
    </source>
</reference>
<feature type="transmembrane region" description="Helical" evidence="7">
    <location>
        <begin position="152"/>
        <end position="171"/>
    </location>
</feature>
<gene>
    <name evidence="10" type="ordered locus">TM_1209</name>
</gene>
<keyword evidence="6 7" id="KW-0472">Membrane</keyword>
<keyword evidence="5 7" id="KW-1133">Transmembrane helix</keyword>
<keyword evidence="3" id="KW-1003">Cell membrane</keyword>
<feature type="transmembrane region" description="Helical" evidence="7">
    <location>
        <begin position="124"/>
        <end position="146"/>
    </location>
</feature>
<dbReference type="PATRIC" id="fig|243274.17.peg.1214"/>
<organism evidence="10 11">
    <name type="scientific">Thermotoga maritima (strain ATCC 43589 / DSM 3109 / JCM 10099 / NBRC 100826 / MSB8)</name>
    <dbReference type="NCBI Taxonomy" id="243274"/>
    <lineage>
        <taxon>Bacteria</taxon>
        <taxon>Thermotogati</taxon>
        <taxon>Thermotogota</taxon>
        <taxon>Thermotogae</taxon>
        <taxon>Thermotogales</taxon>
        <taxon>Thermotogaceae</taxon>
        <taxon>Thermotoga</taxon>
    </lineage>
</organism>
<dbReference type="Pfam" id="PF20501">
    <property type="entry name" value="MbhE"/>
    <property type="match status" value="1"/>
</dbReference>
<dbReference type="PIR" id="G72280">
    <property type="entry name" value="G72280"/>
</dbReference>
<dbReference type="EMBL" id="AE000512">
    <property type="protein sequence ID" value="AAD36284.1"/>
    <property type="molecule type" value="Genomic_DNA"/>
</dbReference>
<dbReference type="KEGG" id="tmi:THEMA_08285"/>
<feature type="transmembrane region" description="Helical" evidence="7">
    <location>
        <begin position="192"/>
        <end position="213"/>
    </location>
</feature>
<feature type="domain" description="Na+/H+ antiporter MnhB subunit-related protein" evidence="8">
    <location>
        <begin position="125"/>
        <end position="242"/>
    </location>
</feature>
<name>Q9X0T6_THEMA</name>
<proteinExistence type="inferred from homology"/>
<dbReference type="Pfam" id="PF04039">
    <property type="entry name" value="MnhB"/>
    <property type="match status" value="1"/>
</dbReference>
<feature type="transmembrane region" description="Helical" evidence="7">
    <location>
        <begin position="92"/>
        <end position="112"/>
    </location>
</feature>
<dbReference type="PANTHER" id="PTHR33932">
    <property type="entry name" value="NA(+)/H(+) ANTIPORTER SUBUNIT B"/>
    <property type="match status" value="1"/>
</dbReference>
<evidence type="ECO:0000259" key="8">
    <source>
        <dbReference type="Pfam" id="PF04039"/>
    </source>
</evidence>
<dbReference type="KEGG" id="tma:TM1209"/>
<dbReference type="RefSeq" id="WP_004080100.1">
    <property type="nucleotide sequence ID" value="NC_000853.1"/>
</dbReference>
<accession>Q9X0T6</accession>
<dbReference type="KEGG" id="tmw:THMA_1235"/>
<feature type="domain" description="MrpA C-terminal/MbhE" evidence="9">
    <location>
        <begin position="70"/>
        <end position="114"/>
    </location>
</feature>
<evidence type="ECO:0000256" key="5">
    <source>
        <dbReference type="ARBA" id="ARBA00022989"/>
    </source>
</evidence>
<evidence type="ECO:0000256" key="7">
    <source>
        <dbReference type="SAM" id="Phobius"/>
    </source>
</evidence>
<evidence type="ECO:0000313" key="11">
    <source>
        <dbReference type="Proteomes" id="UP000008183"/>
    </source>
</evidence>
<accession>G4FED7</accession>
<dbReference type="AlphaFoldDB" id="Q9X0T6"/>